<dbReference type="AlphaFoldDB" id="A0A2N5NDJ5"/>
<gene>
    <name evidence="1" type="ORF">B8V81_0524</name>
</gene>
<evidence type="ECO:0000313" key="2">
    <source>
        <dbReference type="Proteomes" id="UP000234789"/>
    </source>
</evidence>
<dbReference type="Proteomes" id="UP000234789">
    <property type="component" value="Unassembled WGS sequence"/>
</dbReference>
<comment type="caution">
    <text evidence="1">The sequence shown here is derived from an EMBL/GenBank/DDBJ whole genome shotgun (WGS) entry which is preliminary data.</text>
</comment>
<sequence length="37" mass="4641">MLLLLHLPRSFWLNRPFIKPFLLKLLLWRLVPVRRLM</sequence>
<accession>A0A2N5NDJ5</accession>
<proteinExistence type="predicted"/>
<protein>
    <submittedName>
        <fullName evidence="1">Uncharacterized protein</fullName>
    </submittedName>
</protein>
<dbReference type="EMBL" id="NFEZ01000001">
    <property type="protein sequence ID" value="PLT48392.1"/>
    <property type="molecule type" value="Genomic_DNA"/>
</dbReference>
<keyword evidence="2" id="KW-1185">Reference proteome</keyword>
<name>A0A2N5NDJ5_9BACL</name>
<evidence type="ECO:0000313" key="1">
    <source>
        <dbReference type="EMBL" id="PLT48392.1"/>
    </source>
</evidence>
<organism evidence="1 2">
    <name type="scientific">Paenibacillus pasadenensis</name>
    <dbReference type="NCBI Taxonomy" id="217090"/>
    <lineage>
        <taxon>Bacteria</taxon>
        <taxon>Bacillati</taxon>
        <taxon>Bacillota</taxon>
        <taxon>Bacilli</taxon>
        <taxon>Bacillales</taxon>
        <taxon>Paenibacillaceae</taxon>
        <taxon>Paenibacillus</taxon>
    </lineage>
</organism>
<reference evidence="1 2" key="1">
    <citation type="submission" date="2017-05" db="EMBL/GenBank/DDBJ databases">
        <title>Functional genome analysis of Paenibacillus pasadenensis strain R16: insights on endophytic life style and antifungal activity.</title>
        <authorList>
            <person name="Passera A."/>
            <person name="Marcolungo L."/>
            <person name="Casati P."/>
            <person name="Brasca M."/>
            <person name="Quaglino F."/>
            <person name="Delledonne M."/>
        </authorList>
    </citation>
    <scope>NUCLEOTIDE SEQUENCE [LARGE SCALE GENOMIC DNA]</scope>
    <source>
        <strain evidence="1 2">R16</strain>
    </source>
</reference>